<evidence type="ECO:0000313" key="2">
    <source>
        <dbReference type="EMBL" id="GHI16936.1"/>
    </source>
</evidence>
<dbReference type="Proteomes" id="UP000660554">
    <property type="component" value="Unassembled WGS sequence"/>
</dbReference>
<keyword evidence="3" id="KW-1185">Reference proteome</keyword>
<sequence>MHKNLLRASAVGAAAVAVCGVLSVSQASAAQTAQTCSTAGANARIQVMPGIIPEAQLSVPTCVEAVADGKVRGKATVNWGFINDGQSDMTSKRFTSFKVTTRLESRAPGGTDVVVNSKTCDVTANINAAPESSFTCLTPAVTLDPAKQWSGDATVVYDIEGDGKGPITWQLTGSPLMS</sequence>
<dbReference type="GeneID" id="86955116"/>
<gene>
    <name evidence="2" type="ORF">Scinn_63990</name>
</gene>
<organism evidence="2 3">
    <name type="scientific">Streptomyces virginiae</name>
    <name type="common">Streptomyces cinnamonensis</name>
    <dbReference type="NCBI Taxonomy" id="1961"/>
    <lineage>
        <taxon>Bacteria</taxon>
        <taxon>Bacillati</taxon>
        <taxon>Actinomycetota</taxon>
        <taxon>Actinomycetes</taxon>
        <taxon>Kitasatosporales</taxon>
        <taxon>Streptomycetaceae</taxon>
        <taxon>Streptomyces</taxon>
    </lineage>
</organism>
<keyword evidence="1" id="KW-0732">Signal</keyword>
<protein>
    <recommendedName>
        <fullName evidence="4">Lipoprotein</fullName>
    </recommendedName>
</protein>
<accession>A0ABQ3NVX6</accession>
<comment type="caution">
    <text evidence="2">The sequence shown here is derived from an EMBL/GenBank/DDBJ whole genome shotgun (WGS) entry which is preliminary data.</text>
</comment>
<reference evidence="3" key="1">
    <citation type="submission" date="2020-09" db="EMBL/GenBank/DDBJ databases">
        <title>Whole genome shotgun sequence of Streptomyces cinnamonensis NBRC 15873.</title>
        <authorList>
            <person name="Komaki H."/>
            <person name="Tamura T."/>
        </authorList>
    </citation>
    <scope>NUCLEOTIDE SEQUENCE [LARGE SCALE GENOMIC DNA]</scope>
    <source>
        <strain evidence="3">NBRC 15873</strain>
    </source>
</reference>
<feature type="signal peptide" evidence="1">
    <location>
        <begin position="1"/>
        <end position="29"/>
    </location>
</feature>
<proteinExistence type="predicted"/>
<feature type="chain" id="PRO_5045944781" description="Lipoprotein" evidence="1">
    <location>
        <begin position="30"/>
        <end position="178"/>
    </location>
</feature>
<dbReference type="RefSeq" id="WP_053612554.1">
    <property type="nucleotide sequence ID" value="NZ_BMRU01000005.1"/>
</dbReference>
<evidence type="ECO:0000256" key="1">
    <source>
        <dbReference type="SAM" id="SignalP"/>
    </source>
</evidence>
<evidence type="ECO:0000313" key="3">
    <source>
        <dbReference type="Proteomes" id="UP000660554"/>
    </source>
</evidence>
<dbReference type="EMBL" id="BNDV01000016">
    <property type="protein sequence ID" value="GHI16936.1"/>
    <property type="molecule type" value="Genomic_DNA"/>
</dbReference>
<evidence type="ECO:0008006" key="4">
    <source>
        <dbReference type="Google" id="ProtNLM"/>
    </source>
</evidence>
<name>A0ABQ3NVX6_STRVG</name>